<feature type="domain" description="TRAP C4-dicarboxylate transport system permease DctM subunit" evidence="9">
    <location>
        <begin position="11"/>
        <end position="434"/>
    </location>
</feature>
<comment type="subcellular location">
    <subcellularLocation>
        <location evidence="1 7">Cell inner membrane</location>
        <topology evidence="1 7">Multi-pass membrane protein</topology>
    </subcellularLocation>
</comment>
<evidence type="ECO:0000259" key="9">
    <source>
        <dbReference type="Pfam" id="PF06808"/>
    </source>
</evidence>
<feature type="transmembrane region" description="Helical" evidence="8">
    <location>
        <begin position="135"/>
        <end position="156"/>
    </location>
</feature>
<comment type="function">
    <text evidence="7">Part of the tripartite ATP-independent periplasmic (TRAP) transport system.</text>
</comment>
<dbReference type="Pfam" id="PF06808">
    <property type="entry name" value="DctM"/>
    <property type="match status" value="1"/>
</dbReference>
<dbReference type="InterPro" id="IPR010656">
    <property type="entry name" value="DctM"/>
</dbReference>
<feature type="transmembrane region" description="Helical" evidence="8">
    <location>
        <begin position="317"/>
        <end position="339"/>
    </location>
</feature>
<evidence type="ECO:0000256" key="3">
    <source>
        <dbReference type="ARBA" id="ARBA00022519"/>
    </source>
</evidence>
<evidence type="ECO:0000256" key="4">
    <source>
        <dbReference type="ARBA" id="ARBA00022692"/>
    </source>
</evidence>
<keyword evidence="7" id="KW-0813">Transport</keyword>
<accession>A0A1W9HTY0</accession>
<reference evidence="10 11" key="1">
    <citation type="journal article" date="2017" name="Water Res.">
        <title>Comammox in drinking water systems.</title>
        <authorList>
            <person name="Wang Y."/>
            <person name="Ma L."/>
            <person name="Mao Y."/>
            <person name="Jiang X."/>
            <person name="Xia Y."/>
            <person name="Yu K."/>
            <person name="Li B."/>
            <person name="Zhang T."/>
        </authorList>
    </citation>
    <scope>NUCLEOTIDE SEQUENCE [LARGE SCALE GENOMIC DNA]</scope>
    <source>
        <strain evidence="10">SG_bin8</strain>
    </source>
</reference>
<dbReference type="GO" id="GO:0005886">
    <property type="term" value="C:plasma membrane"/>
    <property type="evidence" value="ECO:0007669"/>
    <property type="project" value="UniProtKB-SubCell"/>
</dbReference>
<evidence type="ECO:0000256" key="8">
    <source>
        <dbReference type="SAM" id="Phobius"/>
    </source>
</evidence>
<feature type="transmembrane region" description="Helical" evidence="8">
    <location>
        <begin position="250"/>
        <end position="269"/>
    </location>
</feature>
<dbReference type="InterPro" id="IPR004681">
    <property type="entry name" value="TRAP_DctM"/>
</dbReference>
<dbReference type="PIRSF" id="PIRSF006066">
    <property type="entry name" value="HI0050"/>
    <property type="match status" value="1"/>
</dbReference>
<feature type="transmembrane region" description="Helical" evidence="8">
    <location>
        <begin position="416"/>
        <end position="441"/>
    </location>
</feature>
<evidence type="ECO:0000313" key="11">
    <source>
        <dbReference type="Proteomes" id="UP000192872"/>
    </source>
</evidence>
<feature type="transmembrane region" description="Helical" evidence="8">
    <location>
        <begin position="60"/>
        <end position="80"/>
    </location>
</feature>
<dbReference type="RefSeq" id="WP_376802658.1">
    <property type="nucleotide sequence ID" value="NZ_DBNB01000025.1"/>
</dbReference>
<dbReference type="PANTHER" id="PTHR33362">
    <property type="entry name" value="SIALIC ACID TRAP TRANSPORTER PERMEASE PROTEIN SIAT-RELATED"/>
    <property type="match status" value="1"/>
</dbReference>
<keyword evidence="2" id="KW-1003">Cell membrane</keyword>
<dbReference type="EMBL" id="LWDL01000023">
    <property type="protein sequence ID" value="OQW50893.1"/>
    <property type="molecule type" value="Genomic_DNA"/>
</dbReference>
<evidence type="ECO:0000256" key="1">
    <source>
        <dbReference type="ARBA" id="ARBA00004429"/>
    </source>
</evidence>
<feature type="transmembrane region" description="Helical" evidence="8">
    <location>
        <begin position="373"/>
        <end position="395"/>
    </location>
</feature>
<protein>
    <submittedName>
        <fullName evidence="10">C4-dicarboxylate ABC transporter permease</fullName>
    </submittedName>
</protein>
<feature type="transmembrane region" description="Helical" evidence="8">
    <location>
        <begin position="29"/>
        <end position="48"/>
    </location>
</feature>
<keyword evidence="4 8" id="KW-0812">Transmembrane</keyword>
<evidence type="ECO:0000256" key="5">
    <source>
        <dbReference type="ARBA" id="ARBA00022989"/>
    </source>
</evidence>
<feature type="transmembrane region" description="Helical" evidence="8">
    <location>
        <begin position="100"/>
        <end position="123"/>
    </location>
</feature>
<keyword evidence="3 7" id="KW-0997">Cell inner membrane</keyword>
<evidence type="ECO:0000256" key="2">
    <source>
        <dbReference type="ARBA" id="ARBA00022475"/>
    </source>
</evidence>
<evidence type="ECO:0000256" key="6">
    <source>
        <dbReference type="ARBA" id="ARBA00023136"/>
    </source>
</evidence>
<dbReference type="AlphaFoldDB" id="A0A1W9HTY0"/>
<feature type="transmembrane region" description="Helical" evidence="8">
    <location>
        <begin position="220"/>
        <end position="238"/>
    </location>
</feature>
<keyword evidence="5 8" id="KW-1133">Transmembrane helix</keyword>
<keyword evidence="6 8" id="KW-0472">Membrane</keyword>
<dbReference type="PANTHER" id="PTHR33362:SF5">
    <property type="entry name" value="C4-DICARBOXYLATE TRAP TRANSPORTER LARGE PERMEASE PROTEIN DCTM"/>
    <property type="match status" value="1"/>
</dbReference>
<dbReference type="Proteomes" id="UP000192872">
    <property type="component" value="Unassembled WGS sequence"/>
</dbReference>
<feature type="transmembrane region" description="Helical" evidence="8">
    <location>
        <begin position="289"/>
        <end position="305"/>
    </location>
</feature>
<sequence>MSNFSIGILSFCIMLGLLAIRVPIGVAMFAVGAGGFIYVSGLTPLLAFLKSTPFETFSNYSFSVIPLFLLMGNVASRSGLSARLFKGASAILGHHRGGMAMASVGACAAFGTICGSSLATAATMGQVALPEMKKYGYSGALSTASLAAGGTLGILVPPSVPLVIYAILAQQNIAKLFLAAFIPAALAIFGFFCAIRYFVWANPGSGPATPRRPFSERLKDIIATWPVVSIFLIVFVGMNGDFFVGSSLFTPTEGAAVGALCATLAAIFIGKARLREIFASVRSTGEQTGMIFLILLGAEMYNAFLARTNMPQIMAEWVAALGFSPYLIMVVIVAIYILLGCLMDSLSMLLLTIPIFFPVVMGLDFGMSAEHTAIWFGILALIVVELGLIHPPVGLNVYVISTIAKDVPMMETFRGILPFLAAEFIRVGLIIAFPILTLAFIK</sequence>
<dbReference type="STRING" id="1827387.A4S15_12820"/>
<comment type="caution">
    <text evidence="10">The sequence shown here is derived from an EMBL/GenBank/DDBJ whole genome shotgun (WGS) entry which is preliminary data.</text>
</comment>
<evidence type="ECO:0000256" key="7">
    <source>
        <dbReference type="RuleBase" id="RU369079"/>
    </source>
</evidence>
<name>A0A1W9HTY0_9HYPH</name>
<gene>
    <name evidence="10" type="ORF">A4S15_12820</name>
</gene>
<dbReference type="GO" id="GO:0022857">
    <property type="term" value="F:transmembrane transporter activity"/>
    <property type="evidence" value="ECO:0007669"/>
    <property type="project" value="UniProtKB-UniRule"/>
</dbReference>
<feature type="transmembrane region" description="Helical" evidence="8">
    <location>
        <begin position="176"/>
        <end position="199"/>
    </location>
</feature>
<feature type="transmembrane region" description="Helical" evidence="8">
    <location>
        <begin position="346"/>
        <end position="367"/>
    </location>
</feature>
<proteinExistence type="predicted"/>
<organism evidence="10 11">
    <name type="scientific">Candidatus Raskinella chloraquaticus</name>
    <dbReference type="NCBI Taxonomy" id="1951219"/>
    <lineage>
        <taxon>Bacteria</taxon>
        <taxon>Pseudomonadati</taxon>
        <taxon>Pseudomonadota</taxon>
        <taxon>Alphaproteobacteria</taxon>
        <taxon>Hyphomicrobiales</taxon>
        <taxon>Phreatobacteraceae</taxon>
        <taxon>Candidatus Raskinella</taxon>
    </lineage>
</organism>
<evidence type="ECO:0000313" key="10">
    <source>
        <dbReference type="EMBL" id="OQW50893.1"/>
    </source>
</evidence>